<feature type="compositionally biased region" description="Basic and acidic residues" evidence="1">
    <location>
        <begin position="25"/>
        <end position="37"/>
    </location>
</feature>
<accession>A0AAN9XER5</accession>
<gene>
    <name evidence="2" type="ORF">VNO78_24440</name>
</gene>
<evidence type="ECO:0000313" key="3">
    <source>
        <dbReference type="Proteomes" id="UP001386955"/>
    </source>
</evidence>
<evidence type="ECO:0000256" key="1">
    <source>
        <dbReference type="SAM" id="MobiDB-lite"/>
    </source>
</evidence>
<reference evidence="2 3" key="1">
    <citation type="submission" date="2024-01" db="EMBL/GenBank/DDBJ databases">
        <title>The genomes of 5 underutilized Papilionoideae crops provide insights into root nodulation and disease resistanc.</title>
        <authorList>
            <person name="Jiang F."/>
        </authorList>
    </citation>
    <scope>NUCLEOTIDE SEQUENCE [LARGE SCALE GENOMIC DNA]</scope>
    <source>
        <strain evidence="2">DUOXIRENSHENG_FW03</strain>
        <tissue evidence="2">Leaves</tissue>
    </source>
</reference>
<dbReference type="EMBL" id="JAYMYS010000006">
    <property type="protein sequence ID" value="KAK7389416.1"/>
    <property type="molecule type" value="Genomic_DNA"/>
</dbReference>
<keyword evidence="3" id="KW-1185">Reference proteome</keyword>
<name>A0AAN9XER5_PSOTE</name>
<protein>
    <submittedName>
        <fullName evidence="2">Uncharacterized protein</fullName>
    </submittedName>
</protein>
<proteinExistence type="predicted"/>
<dbReference type="AlphaFoldDB" id="A0AAN9XER5"/>
<dbReference type="Proteomes" id="UP001386955">
    <property type="component" value="Unassembled WGS sequence"/>
</dbReference>
<sequence length="111" mass="12989">MEIIHPQHQETSNGVRGMQEEEEEIIRRPKSNDEVKVQKQISQYEDKEDNEECKVMEMQLEVKEGDWLFNRWGGKASQKSGSLTFRQEIDLSGLDSFVYHSICRDQNVSRG</sequence>
<evidence type="ECO:0000313" key="2">
    <source>
        <dbReference type="EMBL" id="KAK7389416.1"/>
    </source>
</evidence>
<comment type="caution">
    <text evidence="2">The sequence shown here is derived from an EMBL/GenBank/DDBJ whole genome shotgun (WGS) entry which is preliminary data.</text>
</comment>
<organism evidence="2 3">
    <name type="scientific">Psophocarpus tetragonolobus</name>
    <name type="common">Winged bean</name>
    <name type="synonym">Dolichos tetragonolobus</name>
    <dbReference type="NCBI Taxonomy" id="3891"/>
    <lineage>
        <taxon>Eukaryota</taxon>
        <taxon>Viridiplantae</taxon>
        <taxon>Streptophyta</taxon>
        <taxon>Embryophyta</taxon>
        <taxon>Tracheophyta</taxon>
        <taxon>Spermatophyta</taxon>
        <taxon>Magnoliopsida</taxon>
        <taxon>eudicotyledons</taxon>
        <taxon>Gunneridae</taxon>
        <taxon>Pentapetalae</taxon>
        <taxon>rosids</taxon>
        <taxon>fabids</taxon>
        <taxon>Fabales</taxon>
        <taxon>Fabaceae</taxon>
        <taxon>Papilionoideae</taxon>
        <taxon>50 kb inversion clade</taxon>
        <taxon>NPAAA clade</taxon>
        <taxon>indigoferoid/millettioid clade</taxon>
        <taxon>Phaseoleae</taxon>
        <taxon>Psophocarpus</taxon>
    </lineage>
</organism>
<feature type="region of interest" description="Disordered" evidence="1">
    <location>
        <begin position="1"/>
        <end position="37"/>
    </location>
</feature>